<dbReference type="EMBL" id="CP023434">
    <property type="protein sequence ID" value="AXY25538.1"/>
    <property type="molecule type" value="Genomic_DNA"/>
</dbReference>
<feature type="domain" description="AAA" evidence="5">
    <location>
        <begin position="33"/>
        <end position="210"/>
    </location>
</feature>
<dbReference type="Proteomes" id="UP000263232">
    <property type="component" value="Chromosome"/>
</dbReference>
<organism evidence="6 7">
    <name type="scientific">Suicoccus acidiformans</name>
    <dbReference type="NCBI Taxonomy" id="2036206"/>
    <lineage>
        <taxon>Bacteria</taxon>
        <taxon>Bacillati</taxon>
        <taxon>Bacillota</taxon>
        <taxon>Bacilli</taxon>
        <taxon>Lactobacillales</taxon>
        <taxon>Aerococcaceae</taxon>
        <taxon>Suicoccus</taxon>
    </lineage>
</organism>
<evidence type="ECO:0000256" key="4">
    <source>
        <dbReference type="ARBA" id="ARBA00071824"/>
    </source>
</evidence>
<dbReference type="OrthoDB" id="9794577at2"/>
<evidence type="ECO:0000256" key="2">
    <source>
        <dbReference type="ARBA" id="ARBA00049360"/>
    </source>
</evidence>
<dbReference type="CDD" id="cd02042">
    <property type="entry name" value="ParAB_family"/>
    <property type="match status" value="1"/>
</dbReference>
<evidence type="ECO:0000259" key="5">
    <source>
        <dbReference type="Pfam" id="PF13614"/>
    </source>
</evidence>
<dbReference type="PANTHER" id="PTHR13696">
    <property type="entry name" value="P-LOOP CONTAINING NUCLEOSIDE TRIPHOSPHATE HYDROLASE"/>
    <property type="match status" value="1"/>
</dbReference>
<dbReference type="FunFam" id="3.40.50.300:FF:000285">
    <property type="entry name" value="Sporulation initiation inhibitor Soj"/>
    <property type="match status" value="1"/>
</dbReference>
<dbReference type="InterPro" id="IPR050678">
    <property type="entry name" value="DNA_Partitioning_ATPase"/>
</dbReference>
<name>A0A347WKD1_9LACT</name>
<proteinExistence type="inferred from homology"/>
<dbReference type="Pfam" id="PF13614">
    <property type="entry name" value="AAA_31"/>
    <property type="match status" value="1"/>
</dbReference>
<evidence type="ECO:0000313" key="7">
    <source>
        <dbReference type="Proteomes" id="UP000263232"/>
    </source>
</evidence>
<reference evidence="6 7" key="1">
    <citation type="submission" date="2017-09" db="EMBL/GenBank/DDBJ databases">
        <title>Complete genome sequence of Oxytococcus suis strain ZY16052.</title>
        <authorList>
            <person name="Li F."/>
        </authorList>
    </citation>
    <scope>NUCLEOTIDE SEQUENCE [LARGE SCALE GENOMIC DNA]</scope>
    <source>
        <strain evidence="6 7">ZY16052</strain>
    </source>
</reference>
<gene>
    <name evidence="6" type="ORF">CL176_05765</name>
</gene>
<dbReference type="AlphaFoldDB" id="A0A347WKD1"/>
<comment type="subunit">
    <text evidence="3">Dimerizes in the presence of ATP but not ADP; ATP-binding is required for double-stranded (ds)DNA-binding. Interacts with DnaA.</text>
</comment>
<protein>
    <recommendedName>
        <fullName evidence="4">Sporulation initiation inhibitor protein Soj</fullName>
    </recommendedName>
</protein>
<dbReference type="InterPro" id="IPR025669">
    <property type="entry name" value="AAA_dom"/>
</dbReference>
<accession>A0A347WKD1</accession>
<keyword evidence="7" id="KW-1185">Reference proteome</keyword>
<dbReference type="KEGG" id="abae:CL176_05765"/>
<sequence length="289" mass="32799">MHFSHFARGLHFYLLIILFLTLKKNDVIILTPKIIAIANQKGGTGKTATTMNLGYALSEEGKKVLVIDFDPQHNLTNYLSDEEHDFTISEAISKELMGASYPRSPIYNYEENLDYIPTNLNLSAIDMQLITANAREYILSDILTKLEVREHYDYVIIDCMPALNTLLINVLTAADSVIIPVEASYGAFEGLEQLFTYVNMVTQRLNRGLTVDGIIYTKVNNTKIANEVRERLKEYYPQLLFDNEIKELTEARKSYAERIPLSKMQGSRLASDYANLAKELVEQEGALIE</sequence>
<evidence type="ECO:0000256" key="3">
    <source>
        <dbReference type="ARBA" id="ARBA00062323"/>
    </source>
</evidence>
<dbReference type="Gene3D" id="3.40.50.300">
    <property type="entry name" value="P-loop containing nucleotide triphosphate hydrolases"/>
    <property type="match status" value="1"/>
</dbReference>
<comment type="catalytic activity">
    <reaction evidence="2">
        <text>ATP + H2O = ADP + phosphate + H(+)</text>
        <dbReference type="Rhea" id="RHEA:13065"/>
        <dbReference type="ChEBI" id="CHEBI:15377"/>
        <dbReference type="ChEBI" id="CHEBI:15378"/>
        <dbReference type="ChEBI" id="CHEBI:30616"/>
        <dbReference type="ChEBI" id="CHEBI:43474"/>
        <dbReference type="ChEBI" id="CHEBI:456216"/>
    </reaction>
</comment>
<dbReference type="InterPro" id="IPR027417">
    <property type="entry name" value="P-loop_NTPase"/>
</dbReference>
<dbReference type="PANTHER" id="PTHR13696:SF99">
    <property type="entry name" value="COBYRINIC ACID AC-DIAMIDE SYNTHASE"/>
    <property type="match status" value="1"/>
</dbReference>
<evidence type="ECO:0000313" key="6">
    <source>
        <dbReference type="EMBL" id="AXY25538.1"/>
    </source>
</evidence>
<comment type="similarity">
    <text evidence="1">Belongs to the ParA family.</text>
</comment>
<dbReference type="SUPFAM" id="SSF52540">
    <property type="entry name" value="P-loop containing nucleoside triphosphate hydrolases"/>
    <property type="match status" value="1"/>
</dbReference>
<evidence type="ECO:0000256" key="1">
    <source>
        <dbReference type="ARBA" id="ARBA00006976"/>
    </source>
</evidence>